<dbReference type="InterPro" id="IPR036922">
    <property type="entry name" value="Rieske_2Fe-2S_sf"/>
</dbReference>
<name>A0A319DA19_9EURO</name>
<dbReference type="InterPro" id="IPR017941">
    <property type="entry name" value="Rieske_2Fe-2S"/>
</dbReference>
<dbReference type="OrthoDB" id="426882at2759"/>
<evidence type="ECO:0000259" key="7">
    <source>
        <dbReference type="PROSITE" id="PS51296"/>
    </source>
</evidence>
<sequence>MAAIVLVVLLAGLTFLFQMRPRSLLNDYKSRLSKKSKLVAPHKENEANVVSKESDFPTDWWAGSDLFELERRAIFSKRWLCLSHRSRFSRAGDYHSYEVAGIPIFLILGKDGVVRAFHNVCRHRAYTVTRKESGSSLVLGCRYHGWSFNTYGQLVKAPHFDQVPGFDRSQNGLFAIHTATTSFDFILVNLEASATVAPLEASPFDFLASRHGLGGQSTWVGGQTMEGQFNWKICLRLKRFIDDETWVQDLPRQAYTLLLWRLSSNLRKHSDDIRVSPFTTIHTVKNTVYWYSLSFIPISERRTSIRFDLYCSKDSGNLDSFTIPKRLIDLLTKRTLALEVEYKSFTDDSGFAAITIPTLDPNTEVAQKEILDLLKSHTKLERQQGTEVFPATRKPRKNARFEQAEQLCKELDCQDTLNRKSLAW</sequence>
<dbReference type="PANTHER" id="PTHR43756:SF6">
    <property type="entry name" value="CLUSTER-BINDING PROTEIN, PUTATIVE (AFU_ORTHOLOGUE AFUA_6G03920)-RELATED"/>
    <property type="match status" value="1"/>
</dbReference>
<proteinExistence type="predicted"/>
<reference evidence="8 9" key="1">
    <citation type="submission" date="2018-02" db="EMBL/GenBank/DDBJ databases">
        <title>The genomes of Aspergillus section Nigri reveals drivers in fungal speciation.</title>
        <authorList>
            <consortium name="DOE Joint Genome Institute"/>
            <person name="Vesth T.C."/>
            <person name="Nybo J."/>
            <person name="Theobald S."/>
            <person name="Brandl J."/>
            <person name="Frisvad J.C."/>
            <person name="Nielsen K.F."/>
            <person name="Lyhne E.K."/>
            <person name="Kogle M.E."/>
            <person name="Kuo A."/>
            <person name="Riley R."/>
            <person name="Clum A."/>
            <person name="Nolan M."/>
            <person name="Lipzen A."/>
            <person name="Salamov A."/>
            <person name="Henrissat B."/>
            <person name="Wiebenga A."/>
            <person name="De vries R.P."/>
            <person name="Grigoriev I.V."/>
            <person name="Mortensen U.H."/>
            <person name="Andersen M.R."/>
            <person name="Baker S.E."/>
        </authorList>
    </citation>
    <scope>NUCLEOTIDE SEQUENCE [LARGE SCALE GENOMIC DNA]</scope>
    <source>
        <strain evidence="8 9">CBS 707.79</strain>
    </source>
</reference>
<keyword evidence="2" id="KW-0479">Metal-binding</keyword>
<dbReference type="InterPro" id="IPR001663">
    <property type="entry name" value="Rng_hydr_dOase-A"/>
</dbReference>
<feature type="signal peptide" evidence="6">
    <location>
        <begin position="1"/>
        <end position="18"/>
    </location>
</feature>
<dbReference type="PANTHER" id="PTHR43756">
    <property type="entry name" value="CHOLINE MONOOXYGENASE, CHLOROPLASTIC"/>
    <property type="match status" value="1"/>
</dbReference>
<keyword evidence="5" id="KW-0411">Iron-sulfur</keyword>
<evidence type="ECO:0000256" key="5">
    <source>
        <dbReference type="ARBA" id="ARBA00023014"/>
    </source>
</evidence>
<feature type="chain" id="PRO_5016316516" evidence="6">
    <location>
        <begin position="19"/>
        <end position="424"/>
    </location>
</feature>
<evidence type="ECO:0000256" key="2">
    <source>
        <dbReference type="ARBA" id="ARBA00022723"/>
    </source>
</evidence>
<dbReference type="PROSITE" id="PS51296">
    <property type="entry name" value="RIESKE"/>
    <property type="match status" value="1"/>
</dbReference>
<evidence type="ECO:0000256" key="6">
    <source>
        <dbReference type="SAM" id="SignalP"/>
    </source>
</evidence>
<dbReference type="GO" id="GO:0016491">
    <property type="term" value="F:oxidoreductase activity"/>
    <property type="evidence" value="ECO:0007669"/>
    <property type="project" value="UniProtKB-KW"/>
</dbReference>
<gene>
    <name evidence="8" type="ORF">BO71DRAFT_430197</name>
</gene>
<keyword evidence="3" id="KW-0560">Oxidoreductase</keyword>
<evidence type="ECO:0000256" key="4">
    <source>
        <dbReference type="ARBA" id="ARBA00023004"/>
    </source>
</evidence>
<keyword evidence="6" id="KW-0732">Signal</keyword>
<evidence type="ECO:0000313" key="9">
    <source>
        <dbReference type="Proteomes" id="UP000247810"/>
    </source>
</evidence>
<dbReference type="Pfam" id="PF00355">
    <property type="entry name" value="Rieske"/>
    <property type="match status" value="1"/>
</dbReference>
<organism evidence="8 9">
    <name type="scientific">Aspergillus ellipticus CBS 707.79</name>
    <dbReference type="NCBI Taxonomy" id="1448320"/>
    <lineage>
        <taxon>Eukaryota</taxon>
        <taxon>Fungi</taxon>
        <taxon>Dikarya</taxon>
        <taxon>Ascomycota</taxon>
        <taxon>Pezizomycotina</taxon>
        <taxon>Eurotiomycetes</taxon>
        <taxon>Eurotiomycetidae</taxon>
        <taxon>Eurotiales</taxon>
        <taxon>Aspergillaceae</taxon>
        <taxon>Aspergillus</taxon>
        <taxon>Aspergillus subgen. Circumdati</taxon>
    </lineage>
</organism>
<dbReference type="EMBL" id="KZ825875">
    <property type="protein sequence ID" value="PYH94266.1"/>
    <property type="molecule type" value="Genomic_DNA"/>
</dbReference>
<dbReference type="PRINTS" id="PR00090">
    <property type="entry name" value="RNGDIOXGNASE"/>
</dbReference>
<dbReference type="SUPFAM" id="SSF50022">
    <property type="entry name" value="ISP domain"/>
    <property type="match status" value="1"/>
</dbReference>
<dbReference type="GO" id="GO:0051537">
    <property type="term" value="F:2 iron, 2 sulfur cluster binding"/>
    <property type="evidence" value="ECO:0007669"/>
    <property type="project" value="UniProtKB-KW"/>
</dbReference>
<evidence type="ECO:0000313" key="8">
    <source>
        <dbReference type="EMBL" id="PYH94266.1"/>
    </source>
</evidence>
<keyword evidence="4" id="KW-0408">Iron</keyword>
<dbReference type="Proteomes" id="UP000247810">
    <property type="component" value="Unassembled WGS sequence"/>
</dbReference>
<dbReference type="CDD" id="cd03469">
    <property type="entry name" value="Rieske_RO_Alpha_N"/>
    <property type="match status" value="1"/>
</dbReference>
<dbReference type="Gene3D" id="2.102.10.10">
    <property type="entry name" value="Rieske [2Fe-2S] iron-sulphur domain"/>
    <property type="match status" value="1"/>
</dbReference>
<evidence type="ECO:0000256" key="3">
    <source>
        <dbReference type="ARBA" id="ARBA00023002"/>
    </source>
</evidence>
<dbReference type="STRING" id="1448320.A0A319DA19"/>
<accession>A0A319DA19</accession>
<keyword evidence="9" id="KW-1185">Reference proteome</keyword>
<feature type="domain" description="Rieske" evidence="7">
    <location>
        <begin position="80"/>
        <end position="166"/>
    </location>
</feature>
<dbReference type="GO" id="GO:0046872">
    <property type="term" value="F:metal ion binding"/>
    <property type="evidence" value="ECO:0007669"/>
    <property type="project" value="UniProtKB-KW"/>
</dbReference>
<evidence type="ECO:0000256" key="1">
    <source>
        <dbReference type="ARBA" id="ARBA00022714"/>
    </source>
</evidence>
<dbReference type="VEuPathDB" id="FungiDB:BO71DRAFT_430197"/>
<keyword evidence="1" id="KW-0001">2Fe-2S</keyword>
<protein>
    <submittedName>
        <fullName evidence="8">Iron-sulfur cluster-binding protein</fullName>
    </submittedName>
</protein>
<dbReference type="AlphaFoldDB" id="A0A319DA19"/>